<evidence type="ECO:0000256" key="1">
    <source>
        <dbReference type="ARBA" id="ARBA00004162"/>
    </source>
</evidence>
<evidence type="ECO:0000256" key="7">
    <source>
        <dbReference type="ARBA" id="ARBA00022614"/>
    </source>
</evidence>
<keyword evidence="12 21" id="KW-0547">Nucleotide-binding</keyword>
<evidence type="ECO:0000256" key="9">
    <source>
        <dbReference type="ARBA" id="ARBA00022692"/>
    </source>
</evidence>
<dbReference type="FunFam" id="3.80.10.10:FF:000041">
    <property type="entry name" value="LRR receptor-like serine/threonine-protein kinase ERECTA"/>
    <property type="match status" value="2"/>
</dbReference>
<feature type="transmembrane region" description="Helical" evidence="22">
    <location>
        <begin position="741"/>
        <end position="766"/>
    </location>
</feature>
<dbReference type="PROSITE" id="PS50011">
    <property type="entry name" value="PROTEIN_KINASE_DOM"/>
    <property type="match status" value="1"/>
</dbReference>
<evidence type="ECO:0000256" key="17">
    <source>
        <dbReference type="ARBA" id="ARBA00023170"/>
    </source>
</evidence>
<name>A0AAW2NZP4_9LAMI</name>
<evidence type="ECO:0000256" key="13">
    <source>
        <dbReference type="ARBA" id="ARBA00022777"/>
    </source>
</evidence>
<dbReference type="Pfam" id="PF13855">
    <property type="entry name" value="LRR_8"/>
    <property type="match status" value="3"/>
</dbReference>
<evidence type="ECO:0000256" key="12">
    <source>
        <dbReference type="ARBA" id="ARBA00022741"/>
    </source>
</evidence>
<keyword evidence="10 23" id="KW-0732">Signal</keyword>
<dbReference type="GO" id="GO:0051707">
    <property type="term" value="P:response to other organism"/>
    <property type="evidence" value="ECO:0007669"/>
    <property type="project" value="UniProtKB-ARBA"/>
</dbReference>
<dbReference type="GO" id="GO:0006952">
    <property type="term" value="P:defense response"/>
    <property type="evidence" value="ECO:0007669"/>
    <property type="project" value="UniProtKB-ARBA"/>
</dbReference>
<dbReference type="InterPro" id="IPR013210">
    <property type="entry name" value="LRR_N_plant-typ"/>
</dbReference>
<dbReference type="Gene3D" id="3.30.200.20">
    <property type="entry name" value="Phosphorylase Kinase, domain 1"/>
    <property type="match status" value="1"/>
</dbReference>
<evidence type="ECO:0000256" key="15">
    <source>
        <dbReference type="ARBA" id="ARBA00022989"/>
    </source>
</evidence>
<dbReference type="SUPFAM" id="SSF56112">
    <property type="entry name" value="Protein kinase-like (PK-like)"/>
    <property type="match status" value="1"/>
</dbReference>
<feature type="chain" id="PRO_5044013897" description="non-specific serine/threonine protein kinase" evidence="23">
    <location>
        <begin position="24"/>
        <end position="1088"/>
    </location>
</feature>
<dbReference type="InterPro" id="IPR000719">
    <property type="entry name" value="Prot_kinase_dom"/>
</dbReference>
<dbReference type="PROSITE" id="PS51450">
    <property type="entry name" value="LRR"/>
    <property type="match status" value="1"/>
</dbReference>
<feature type="signal peptide" evidence="23">
    <location>
        <begin position="1"/>
        <end position="23"/>
    </location>
</feature>
<evidence type="ECO:0000256" key="2">
    <source>
        <dbReference type="ARBA" id="ARBA00008684"/>
    </source>
</evidence>
<dbReference type="SMART" id="SM00369">
    <property type="entry name" value="LRR_TYP"/>
    <property type="match status" value="12"/>
</dbReference>
<comment type="caution">
    <text evidence="25">The sequence shown here is derived from an EMBL/GenBank/DDBJ whole genome shotgun (WGS) entry which is preliminary data.</text>
</comment>
<evidence type="ECO:0000256" key="8">
    <source>
        <dbReference type="ARBA" id="ARBA00022679"/>
    </source>
</evidence>
<evidence type="ECO:0000256" key="3">
    <source>
        <dbReference type="ARBA" id="ARBA00012513"/>
    </source>
</evidence>
<comment type="catalytic activity">
    <reaction evidence="20">
        <text>L-seryl-[protein] + ATP = O-phospho-L-seryl-[protein] + ADP + H(+)</text>
        <dbReference type="Rhea" id="RHEA:17989"/>
        <dbReference type="Rhea" id="RHEA-COMP:9863"/>
        <dbReference type="Rhea" id="RHEA-COMP:11604"/>
        <dbReference type="ChEBI" id="CHEBI:15378"/>
        <dbReference type="ChEBI" id="CHEBI:29999"/>
        <dbReference type="ChEBI" id="CHEBI:30616"/>
        <dbReference type="ChEBI" id="CHEBI:83421"/>
        <dbReference type="ChEBI" id="CHEBI:456216"/>
        <dbReference type="EC" id="2.7.11.1"/>
    </reaction>
</comment>
<keyword evidence="17 25" id="KW-0675">Receptor</keyword>
<keyword evidence="18" id="KW-0325">Glycoprotein</keyword>
<protein>
    <recommendedName>
        <fullName evidence="3">non-specific serine/threonine protein kinase</fullName>
        <ecNumber evidence="3">2.7.11.1</ecNumber>
    </recommendedName>
</protein>
<dbReference type="FunFam" id="3.80.10.10:FF:000095">
    <property type="entry name" value="LRR receptor-like serine/threonine-protein kinase GSO1"/>
    <property type="match status" value="2"/>
</dbReference>
<keyword evidence="11" id="KW-0677">Repeat</keyword>
<evidence type="ECO:0000256" key="16">
    <source>
        <dbReference type="ARBA" id="ARBA00023136"/>
    </source>
</evidence>
<evidence type="ECO:0000256" key="14">
    <source>
        <dbReference type="ARBA" id="ARBA00022840"/>
    </source>
</evidence>
<dbReference type="InterPro" id="IPR032675">
    <property type="entry name" value="LRR_dom_sf"/>
</dbReference>
<evidence type="ECO:0000259" key="24">
    <source>
        <dbReference type="PROSITE" id="PS50011"/>
    </source>
</evidence>
<dbReference type="SMART" id="SM00220">
    <property type="entry name" value="S_TKc"/>
    <property type="match status" value="1"/>
</dbReference>
<dbReference type="GO" id="GO:0004674">
    <property type="term" value="F:protein serine/threonine kinase activity"/>
    <property type="evidence" value="ECO:0007669"/>
    <property type="project" value="UniProtKB-KW"/>
</dbReference>
<dbReference type="InterPro" id="IPR017441">
    <property type="entry name" value="Protein_kinase_ATP_BS"/>
</dbReference>
<dbReference type="GO" id="GO:0005524">
    <property type="term" value="F:ATP binding"/>
    <property type="evidence" value="ECO:0007669"/>
    <property type="project" value="UniProtKB-UniRule"/>
</dbReference>
<dbReference type="Pfam" id="PF08263">
    <property type="entry name" value="LRRNT_2"/>
    <property type="match status" value="1"/>
</dbReference>
<evidence type="ECO:0000256" key="20">
    <source>
        <dbReference type="ARBA" id="ARBA00048679"/>
    </source>
</evidence>
<dbReference type="Pfam" id="PF00069">
    <property type="entry name" value="Pkinase"/>
    <property type="match status" value="1"/>
</dbReference>
<keyword evidence="7" id="KW-0433">Leucine-rich repeat</keyword>
<keyword evidence="14 21" id="KW-0067">ATP-binding</keyword>
<feature type="domain" description="Protein kinase" evidence="24">
    <location>
        <begin position="801"/>
        <end position="1082"/>
    </location>
</feature>
<evidence type="ECO:0000256" key="11">
    <source>
        <dbReference type="ARBA" id="ARBA00022737"/>
    </source>
</evidence>
<dbReference type="EMBL" id="JACGWK010000006">
    <property type="protein sequence ID" value="KAL0349204.1"/>
    <property type="molecule type" value="Genomic_DNA"/>
</dbReference>
<accession>A0AAW2NZP4</accession>
<evidence type="ECO:0000256" key="22">
    <source>
        <dbReference type="SAM" id="Phobius"/>
    </source>
</evidence>
<evidence type="ECO:0000256" key="23">
    <source>
        <dbReference type="SAM" id="SignalP"/>
    </source>
</evidence>
<comment type="catalytic activity">
    <reaction evidence="19">
        <text>L-threonyl-[protein] + ATP = O-phospho-L-threonyl-[protein] + ADP + H(+)</text>
        <dbReference type="Rhea" id="RHEA:46608"/>
        <dbReference type="Rhea" id="RHEA-COMP:11060"/>
        <dbReference type="Rhea" id="RHEA-COMP:11605"/>
        <dbReference type="ChEBI" id="CHEBI:15378"/>
        <dbReference type="ChEBI" id="CHEBI:30013"/>
        <dbReference type="ChEBI" id="CHEBI:30616"/>
        <dbReference type="ChEBI" id="CHEBI:61977"/>
        <dbReference type="ChEBI" id="CHEBI:456216"/>
        <dbReference type="EC" id="2.7.11.1"/>
    </reaction>
</comment>
<comment type="similarity">
    <text evidence="2">Belongs to the protein kinase superfamily. Ser/Thr protein kinase family.</text>
</comment>
<dbReference type="InterPro" id="IPR003591">
    <property type="entry name" value="Leu-rich_rpt_typical-subtyp"/>
</dbReference>
<keyword evidence="6" id="KW-0597">Phosphoprotein</keyword>
<keyword evidence="5" id="KW-0723">Serine/threonine-protein kinase</keyword>
<evidence type="ECO:0000256" key="10">
    <source>
        <dbReference type="ARBA" id="ARBA00022729"/>
    </source>
</evidence>
<dbReference type="PANTHER" id="PTHR48056:SF73">
    <property type="entry name" value="LRR RECEPTOR-LIKE SERINE_THREONINE-PROTEIN KINASE EFR"/>
    <property type="match status" value="1"/>
</dbReference>
<comment type="subcellular location">
    <subcellularLocation>
        <location evidence="1">Cell membrane</location>
        <topology evidence="1">Single-pass membrane protein</topology>
    </subcellularLocation>
</comment>
<dbReference type="InterPro" id="IPR001611">
    <property type="entry name" value="Leu-rich_rpt"/>
</dbReference>
<evidence type="ECO:0000256" key="5">
    <source>
        <dbReference type="ARBA" id="ARBA00022527"/>
    </source>
</evidence>
<evidence type="ECO:0000256" key="6">
    <source>
        <dbReference type="ARBA" id="ARBA00022553"/>
    </source>
</evidence>
<dbReference type="SUPFAM" id="SSF52058">
    <property type="entry name" value="L domain-like"/>
    <property type="match status" value="3"/>
</dbReference>
<keyword evidence="4" id="KW-1003">Cell membrane</keyword>
<keyword evidence="15 22" id="KW-1133">Transmembrane helix</keyword>
<dbReference type="InterPro" id="IPR011009">
    <property type="entry name" value="Kinase-like_dom_sf"/>
</dbReference>
<evidence type="ECO:0000256" key="18">
    <source>
        <dbReference type="ARBA" id="ARBA00023180"/>
    </source>
</evidence>
<dbReference type="GO" id="GO:0005886">
    <property type="term" value="C:plasma membrane"/>
    <property type="evidence" value="ECO:0007669"/>
    <property type="project" value="UniProtKB-SubCell"/>
</dbReference>
<evidence type="ECO:0000256" key="4">
    <source>
        <dbReference type="ARBA" id="ARBA00022475"/>
    </source>
</evidence>
<keyword evidence="9 22" id="KW-0812">Transmembrane</keyword>
<feature type="binding site" evidence="21">
    <location>
        <position position="840"/>
    </location>
    <ligand>
        <name>ATP</name>
        <dbReference type="ChEBI" id="CHEBI:30616"/>
    </ligand>
</feature>
<dbReference type="PANTHER" id="PTHR48056">
    <property type="entry name" value="LRR RECEPTOR-LIKE SERINE/THREONINE-PROTEIN KINASE-RELATED"/>
    <property type="match status" value="1"/>
</dbReference>
<dbReference type="Gene3D" id="3.80.10.10">
    <property type="entry name" value="Ribonuclease Inhibitor"/>
    <property type="match status" value="4"/>
</dbReference>
<dbReference type="Gene3D" id="1.10.510.10">
    <property type="entry name" value="Transferase(Phosphotransferase) domain 1"/>
    <property type="match status" value="1"/>
</dbReference>
<evidence type="ECO:0000256" key="19">
    <source>
        <dbReference type="ARBA" id="ARBA00047899"/>
    </source>
</evidence>
<gene>
    <name evidence="25" type="ORF">Sangu_1148200</name>
</gene>
<dbReference type="EC" id="2.7.11.1" evidence="3"/>
<dbReference type="GO" id="GO:0033612">
    <property type="term" value="F:receptor serine/threonine kinase binding"/>
    <property type="evidence" value="ECO:0007669"/>
    <property type="project" value="TreeGrafter"/>
</dbReference>
<keyword evidence="8" id="KW-0808">Transferase</keyword>
<proteinExistence type="inferred from homology"/>
<dbReference type="Pfam" id="PF00560">
    <property type="entry name" value="LRR_1"/>
    <property type="match status" value="8"/>
</dbReference>
<dbReference type="InterPro" id="IPR008271">
    <property type="entry name" value="Ser/Thr_kinase_AS"/>
</dbReference>
<sequence>MEGRTCSLLASTFILCFLVTCSSKNLNITTDQTSILALKSCIINLEPSDILTQNWSTPSNVCTWIGVSCSRRHHRITALNISNMGLKGTIPPHLGNLSFLVSIDMKSNSFQGNLPVELAQLRRLRFLDLSSNSFTGQIPASLGFLSGIQGLSLGNNNFSGIIPATIFNLSKLEMLDLSFNSLRGKLPEEIGKLQNLKDLSIQDNQLIGSIPFELYNVSGLERLVLTRNSLSGELPDDICGRLPGLEGIYLSWNAISGRIPVSFPECRRLTLLSLSNNAFVGPIPRQIGNVTMLDALYLGANNLTGEIPEEIGNLRRLQQLGMGKNTFSGSIPLSIFNISSLVFLDLAWSGLSGTLPSHMCSHLPNLQELNLYNNDLYGPIPSTLDGCSRLQDLSLRDNNFTGFIPREIGNLTMLKSLRLFHNRLTGEIPAELGKLRQLEQLHLAISGCTNNRADDFLPPSIGNLSTSLKVFLAWNSTIKGSIPNEISNLTSLVELDLSGNDLNGFLPSGLGSLALLQGLFLSDNRISGSIPAGVCELTNLGELHLSNNQISSQIPGCIGNGISLRQLYLDSNRLSSGIPSSLWSLKNLLELNLSSNLLNGSLSPEIGNLEAAVLIDLSFNQFTQNIPITIGGLNNLVNFSLSHNRLLGSIPNTTGNMISLEVLDLAHNNLSGSIPMSLETLKNLKTFNVSYNSLSGEIPPGGPFVNFTRQSFMFNEALCGPRRFEVPPCPTPSSHRSNSKILLLALTIPLGVLGILTALILALIVIKYRKKRKVPARGASFQGTALGRISYYELLRATDGYNDNNLLGRGSFGAVYKGVLDDGTILAVKVFNLEKEAALKSFDAECEVLRNIRHRNLTRVISSCSNQEFKALVLEYMPNGSLEKWLHSDDYFLDTTLRLNIMIDVASALEYLHHGLTTAVVHCDLKPSNVLLDEDMVAHLTDFGIAKLLGEDQSISYTNTLATFGYIAPEYGSEGIVSTKCDIYSYGILLMETFSKRKPSDEMFDEELSIKRWISNAVGDDGIVGIVDAKLLSTEDRFYNEKLSCLSSLMKLALNCCEHNPEDRLGMSDVLAELKKIQLQFLAYGKPK</sequence>
<dbReference type="PROSITE" id="PS00108">
    <property type="entry name" value="PROTEIN_KINASE_ST"/>
    <property type="match status" value="1"/>
</dbReference>
<organism evidence="25">
    <name type="scientific">Sesamum angustifolium</name>
    <dbReference type="NCBI Taxonomy" id="2727405"/>
    <lineage>
        <taxon>Eukaryota</taxon>
        <taxon>Viridiplantae</taxon>
        <taxon>Streptophyta</taxon>
        <taxon>Embryophyta</taxon>
        <taxon>Tracheophyta</taxon>
        <taxon>Spermatophyta</taxon>
        <taxon>Magnoliopsida</taxon>
        <taxon>eudicotyledons</taxon>
        <taxon>Gunneridae</taxon>
        <taxon>Pentapetalae</taxon>
        <taxon>asterids</taxon>
        <taxon>lamiids</taxon>
        <taxon>Lamiales</taxon>
        <taxon>Pedaliaceae</taxon>
        <taxon>Sesamum</taxon>
    </lineage>
</organism>
<evidence type="ECO:0000313" key="25">
    <source>
        <dbReference type="EMBL" id="KAL0349204.1"/>
    </source>
</evidence>
<dbReference type="FunFam" id="3.30.200.20:FF:000661">
    <property type="entry name" value="Serine-threonine protein kinase plant-type"/>
    <property type="match status" value="1"/>
</dbReference>
<keyword evidence="16 22" id="KW-0472">Membrane</keyword>
<reference evidence="25" key="1">
    <citation type="submission" date="2020-06" db="EMBL/GenBank/DDBJ databases">
        <authorList>
            <person name="Li T."/>
            <person name="Hu X."/>
            <person name="Zhang T."/>
            <person name="Song X."/>
            <person name="Zhang H."/>
            <person name="Dai N."/>
            <person name="Sheng W."/>
            <person name="Hou X."/>
            <person name="Wei L."/>
        </authorList>
    </citation>
    <scope>NUCLEOTIDE SEQUENCE</scope>
    <source>
        <strain evidence="25">G01</strain>
        <tissue evidence="25">Leaf</tissue>
    </source>
</reference>
<evidence type="ECO:0000256" key="21">
    <source>
        <dbReference type="PROSITE-ProRule" id="PRU10141"/>
    </source>
</evidence>
<dbReference type="PROSITE" id="PS00107">
    <property type="entry name" value="PROTEIN_KINASE_ATP"/>
    <property type="match status" value="1"/>
</dbReference>
<dbReference type="InterPro" id="IPR050647">
    <property type="entry name" value="Plant_LRR-RLKs"/>
</dbReference>
<dbReference type="AlphaFoldDB" id="A0AAW2NZP4"/>
<reference evidence="25" key="2">
    <citation type="journal article" date="2024" name="Plant">
        <title>Genomic evolution and insights into agronomic trait innovations of Sesamum species.</title>
        <authorList>
            <person name="Miao H."/>
            <person name="Wang L."/>
            <person name="Qu L."/>
            <person name="Liu H."/>
            <person name="Sun Y."/>
            <person name="Le M."/>
            <person name="Wang Q."/>
            <person name="Wei S."/>
            <person name="Zheng Y."/>
            <person name="Lin W."/>
            <person name="Duan Y."/>
            <person name="Cao H."/>
            <person name="Xiong S."/>
            <person name="Wang X."/>
            <person name="Wei L."/>
            <person name="Li C."/>
            <person name="Ma Q."/>
            <person name="Ju M."/>
            <person name="Zhao R."/>
            <person name="Li G."/>
            <person name="Mu C."/>
            <person name="Tian Q."/>
            <person name="Mei H."/>
            <person name="Zhang T."/>
            <person name="Gao T."/>
            <person name="Zhang H."/>
        </authorList>
    </citation>
    <scope>NUCLEOTIDE SEQUENCE</scope>
    <source>
        <strain evidence="25">G01</strain>
    </source>
</reference>
<dbReference type="FunFam" id="1.10.510.10:FF:000358">
    <property type="entry name" value="Putative leucine-rich repeat receptor-like serine/threonine-protein kinase"/>
    <property type="match status" value="1"/>
</dbReference>
<keyword evidence="13 25" id="KW-0418">Kinase</keyword>